<evidence type="ECO:0000313" key="1">
    <source>
        <dbReference type="EMBL" id="KAJ0098839.1"/>
    </source>
</evidence>
<reference evidence="2" key="1">
    <citation type="journal article" date="2023" name="G3 (Bethesda)">
        <title>Genome assembly and association tests identify interacting loci associated with vigor, precocity, and sex in interspecific pistachio rootstocks.</title>
        <authorList>
            <person name="Palmer W."/>
            <person name="Jacygrad E."/>
            <person name="Sagayaradj S."/>
            <person name="Cavanaugh K."/>
            <person name="Han R."/>
            <person name="Bertier L."/>
            <person name="Beede B."/>
            <person name="Kafkas S."/>
            <person name="Golino D."/>
            <person name="Preece J."/>
            <person name="Michelmore R."/>
        </authorList>
    </citation>
    <scope>NUCLEOTIDE SEQUENCE [LARGE SCALE GENOMIC DNA]</scope>
</reference>
<sequence>MGNPHVLVIPFPAQGHVLPLMELSQCLMNHGIRITFVNTQENHKRVMDALVMKDGMGDQFHLVSIPLVQESSENTGQLAEKLVEAIFWLMPKKVEELIEQINASDSDKITCVLADPVLNWAMEIAAKKGIRRAVFYCAAATQLVLRSRIQKLIDDGIVDDDGIPKKEMFQLSPTMPVMSTAHIGFLWLGTSKMQRLFFENTVKNNPSIQLAEWVLCNSTHDLEPAAFNTDPKFKQIGPLLARNRFGDSAGSFWPEDLTCLKWLDQQAAESVVYIAFGSTTIFDQTQFQELAMGLELSNRPFLWVVRFDIAAKINDAYLKGLQDRVAPRGHIVSWAPQQKVLAHPSIACFISHCGWNSTMEGISNGVPFLCWPYFADQKHNENYICNVWKVGLGFSKDETGIITREEIKSKLEELLDNGKYKDNALDLKESLMNNIKEGGCSYNNFKHFVEWLKT</sequence>
<proteinExistence type="predicted"/>
<comment type="caution">
    <text evidence="1">The sequence shown here is derived from an EMBL/GenBank/DDBJ whole genome shotgun (WGS) entry which is preliminary data.</text>
</comment>
<accession>A0ACC1BJ26</accession>
<organism evidence="1 2">
    <name type="scientific">Pistacia atlantica</name>
    <dbReference type="NCBI Taxonomy" id="434234"/>
    <lineage>
        <taxon>Eukaryota</taxon>
        <taxon>Viridiplantae</taxon>
        <taxon>Streptophyta</taxon>
        <taxon>Embryophyta</taxon>
        <taxon>Tracheophyta</taxon>
        <taxon>Spermatophyta</taxon>
        <taxon>Magnoliopsida</taxon>
        <taxon>eudicotyledons</taxon>
        <taxon>Gunneridae</taxon>
        <taxon>Pentapetalae</taxon>
        <taxon>rosids</taxon>
        <taxon>malvids</taxon>
        <taxon>Sapindales</taxon>
        <taxon>Anacardiaceae</taxon>
        <taxon>Pistacia</taxon>
    </lineage>
</organism>
<protein>
    <submittedName>
        <fullName evidence="1">Uncharacterized protein</fullName>
    </submittedName>
</protein>
<keyword evidence="2" id="KW-1185">Reference proteome</keyword>
<gene>
    <name evidence="1" type="ORF">Patl1_21710</name>
</gene>
<dbReference type="EMBL" id="CM047900">
    <property type="protein sequence ID" value="KAJ0098839.1"/>
    <property type="molecule type" value="Genomic_DNA"/>
</dbReference>
<name>A0ACC1BJ26_9ROSI</name>
<evidence type="ECO:0000313" key="2">
    <source>
        <dbReference type="Proteomes" id="UP001164250"/>
    </source>
</evidence>
<dbReference type="Proteomes" id="UP001164250">
    <property type="component" value="Chromosome 4"/>
</dbReference>